<protein>
    <recommendedName>
        <fullName evidence="3">NUDIX hydrolase</fullName>
    </recommendedName>
</protein>
<dbReference type="AlphaFoldDB" id="A0A084SFN9"/>
<dbReference type="Proteomes" id="UP000028547">
    <property type="component" value="Unassembled WGS sequence"/>
</dbReference>
<evidence type="ECO:0008006" key="3">
    <source>
        <dbReference type="Google" id="ProtNLM"/>
    </source>
</evidence>
<proteinExistence type="predicted"/>
<accession>A0A084SFN9</accession>
<comment type="caution">
    <text evidence="1">The sequence shown here is derived from an EMBL/GenBank/DDBJ whole genome shotgun (WGS) entry which is preliminary data.</text>
</comment>
<organism evidence="1 2">
    <name type="scientific">Archangium violaceum Cb vi76</name>
    <dbReference type="NCBI Taxonomy" id="1406225"/>
    <lineage>
        <taxon>Bacteria</taxon>
        <taxon>Pseudomonadati</taxon>
        <taxon>Myxococcota</taxon>
        <taxon>Myxococcia</taxon>
        <taxon>Myxococcales</taxon>
        <taxon>Cystobacterineae</taxon>
        <taxon>Archangiaceae</taxon>
        <taxon>Archangium</taxon>
    </lineage>
</organism>
<dbReference type="RefSeq" id="WP_043412893.1">
    <property type="nucleotide sequence ID" value="NZ_JPMI01000389.1"/>
</dbReference>
<evidence type="ECO:0000313" key="2">
    <source>
        <dbReference type="Proteomes" id="UP000028547"/>
    </source>
</evidence>
<name>A0A084SFN9_9BACT</name>
<gene>
    <name evidence="1" type="ORF">Q664_48855</name>
</gene>
<evidence type="ECO:0000313" key="1">
    <source>
        <dbReference type="EMBL" id="KFA87274.1"/>
    </source>
</evidence>
<sequence length="156" mass="17377">MSDGRSWDGHWKVRLYERVRERGYESLTAFAEARPTASLLALAEELGENDLNAVQVFSGLVAEAERSHRLTRLVRGQLVRELSAHLPNGWPAVLDEAHRFDVAHALARWSTYTPETHEKRVEQAGDALLASPPPPGWRPLGPDDALLLALLPDEEA</sequence>
<dbReference type="EMBL" id="JPMI01000389">
    <property type="protein sequence ID" value="KFA87274.1"/>
    <property type="molecule type" value="Genomic_DNA"/>
</dbReference>
<reference evidence="1 2" key="1">
    <citation type="submission" date="2014-07" db="EMBL/GenBank/DDBJ databases">
        <title>Draft Genome Sequence of Gephyronic Acid Producer, Cystobacter violaceus Strain Cb vi76.</title>
        <authorList>
            <person name="Stevens D.C."/>
            <person name="Young J."/>
            <person name="Carmichael R."/>
            <person name="Tan J."/>
            <person name="Taylor R.E."/>
        </authorList>
    </citation>
    <scope>NUCLEOTIDE SEQUENCE [LARGE SCALE GENOMIC DNA]</scope>
    <source>
        <strain evidence="1 2">Cb vi76</strain>
    </source>
</reference>